<dbReference type="EMBL" id="KZ851846">
    <property type="protein sequence ID" value="RDK46444.1"/>
    <property type="molecule type" value="Genomic_DNA"/>
</dbReference>
<feature type="domain" description="Heterokaryon incompatibility" evidence="1">
    <location>
        <begin position="46"/>
        <end position="185"/>
    </location>
</feature>
<evidence type="ECO:0000259" key="1">
    <source>
        <dbReference type="Pfam" id="PF06985"/>
    </source>
</evidence>
<dbReference type="AlphaFoldDB" id="A0A370PX15"/>
<dbReference type="PANTHER" id="PTHR24148">
    <property type="entry name" value="ANKYRIN REPEAT DOMAIN-CONTAINING PROTEIN 39 HOMOLOG-RELATED"/>
    <property type="match status" value="1"/>
</dbReference>
<dbReference type="InterPro" id="IPR052895">
    <property type="entry name" value="HetReg/Transcr_Mod"/>
</dbReference>
<evidence type="ECO:0000313" key="2">
    <source>
        <dbReference type="EMBL" id="RDK46444.1"/>
    </source>
</evidence>
<sequence>MMPLSYDKLDSSANQIRLLTIIPDENDESPVRGSLHTVSLNDTCDFDALSYVWGDTSVTVDISVDDCLVGVTPNLHAFLRRLRQPKTGRTVWVDYVCINQNDISERNSQVALMCQIYSTARSVVAWLGDLAPEALELIEWYHANRTGFYFESTGFNIIGAISWLSLCANALCCAQYWHRLWTFQEWHLSRNAPVCMHGKATFTIGNIFSRLHEEALVARRRITDDIVLGILSTLNTLEPPEGSKTLIILELQQKLGKLVNNIPRDVLRLNPGTSRLSGLGDLLLLTLDRQCSNELDKVYALYGLSPVVRQTYHPDYRKTISQVNHETTSFILGHEANMNIFDEFDFYLNPLKKDESLPSWTLDFTMTDPEHRAKMQHSFKTLNLDKALWEQRQDHTPIITGDMQTLKLWCRQVGFSAVPYLLCSKALECLWEVQMLAKAFMEDVKDSKYFWDRREAMIKATYYYANCSKIVPLNTFFDFMKYCISDEDEQFWETTRGYFTALYLAFQKLEEQRFFPVTTPTGITFGFTNCEIEPFDHLVIPCGIAQVFVLRPIPKEMLVDGEEVQCFKVIGRAYVEGISDREEAMPDPLRSEMEKTSPKLFCLR</sequence>
<dbReference type="InterPro" id="IPR010730">
    <property type="entry name" value="HET"/>
</dbReference>
<protein>
    <recommendedName>
        <fullName evidence="1">Heterokaryon incompatibility domain-containing protein</fullName>
    </recommendedName>
</protein>
<dbReference type="Pfam" id="PF06985">
    <property type="entry name" value="HET"/>
    <property type="match status" value="1"/>
</dbReference>
<name>A0A370PX15_ASPPH</name>
<dbReference type="PANTHER" id="PTHR24148:SF64">
    <property type="entry name" value="HETEROKARYON INCOMPATIBILITY DOMAIN-CONTAINING PROTEIN"/>
    <property type="match status" value="1"/>
</dbReference>
<dbReference type="Proteomes" id="UP000254937">
    <property type="component" value="Unassembled WGS sequence"/>
</dbReference>
<organism evidence="2 3">
    <name type="scientific">Aspergillus phoenicis ATCC 13157</name>
    <dbReference type="NCBI Taxonomy" id="1353007"/>
    <lineage>
        <taxon>Eukaryota</taxon>
        <taxon>Fungi</taxon>
        <taxon>Dikarya</taxon>
        <taxon>Ascomycota</taxon>
        <taxon>Pezizomycotina</taxon>
        <taxon>Eurotiomycetes</taxon>
        <taxon>Eurotiomycetidae</taxon>
        <taxon>Eurotiales</taxon>
        <taxon>Aspergillaceae</taxon>
        <taxon>Aspergillus</taxon>
    </lineage>
</organism>
<evidence type="ECO:0000313" key="3">
    <source>
        <dbReference type="Proteomes" id="UP000254937"/>
    </source>
</evidence>
<proteinExistence type="predicted"/>
<accession>A0A370PX15</accession>
<reference evidence="2 3" key="1">
    <citation type="submission" date="2018-07" db="EMBL/GenBank/DDBJ databases">
        <title>Section-level genome sequencing of Aspergillus section Nigri to investigate inter- and intra-species variation.</title>
        <authorList>
            <consortium name="DOE Joint Genome Institute"/>
            <person name="Vesth T.C."/>
            <person name="Nybo J.L."/>
            <person name="Theobald S."/>
            <person name="Frisvad J.C."/>
            <person name="Larsen T.O."/>
            <person name="Nielsen K.F."/>
            <person name="Hoof J.B."/>
            <person name="Brandl J."/>
            <person name="Salamov A."/>
            <person name="Riley R."/>
            <person name="Gladden J.M."/>
            <person name="Phatale P."/>
            <person name="Nielsen M.T."/>
            <person name="Lyhne E.K."/>
            <person name="Kogle M.E."/>
            <person name="Strasser K."/>
            <person name="McDonnell E."/>
            <person name="Barry K."/>
            <person name="Clum A."/>
            <person name="Chen C."/>
            <person name="Nolan M."/>
            <person name="Sandor L."/>
            <person name="Kuo A."/>
            <person name="Lipzen A."/>
            <person name="Hainaut M."/>
            <person name="Drula E."/>
            <person name="Tsang A."/>
            <person name="Magnuson J.K."/>
            <person name="Henrissat B."/>
            <person name="Wiebenga A."/>
            <person name="Simmons B.A."/>
            <person name="Makela M.R."/>
            <person name="De vries R.P."/>
            <person name="Grigoriev I.V."/>
            <person name="Mortensen U.H."/>
            <person name="Baker S.E."/>
            <person name="Andersen M.R."/>
        </authorList>
    </citation>
    <scope>NUCLEOTIDE SEQUENCE [LARGE SCALE GENOMIC DNA]</scope>
    <source>
        <strain evidence="2 3">ATCC 13157</strain>
    </source>
</reference>
<keyword evidence="3" id="KW-1185">Reference proteome</keyword>
<gene>
    <name evidence="2" type="ORF">M752DRAFT_333024</name>
</gene>